<dbReference type="SUPFAM" id="SSF51569">
    <property type="entry name" value="Aldolase"/>
    <property type="match status" value="1"/>
</dbReference>
<dbReference type="RefSeq" id="WP_277730779.1">
    <property type="nucleotide sequence ID" value="NZ_CP120733.1"/>
</dbReference>
<evidence type="ECO:0000259" key="2">
    <source>
        <dbReference type="PROSITE" id="PS50991"/>
    </source>
</evidence>
<dbReference type="EMBL" id="CP120733">
    <property type="protein sequence ID" value="WFD08862.1"/>
    <property type="molecule type" value="Genomic_DNA"/>
</dbReference>
<evidence type="ECO:0000256" key="1">
    <source>
        <dbReference type="ARBA" id="ARBA00022679"/>
    </source>
</evidence>
<dbReference type="Gene3D" id="3.20.20.70">
    <property type="entry name" value="Aldolase class I"/>
    <property type="match status" value="1"/>
</dbReference>
<dbReference type="PROSITE" id="PS50991">
    <property type="entry name" value="PYR_CT"/>
    <property type="match status" value="1"/>
</dbReference>
<name>A0ABY8EBH3_9FIRM</name>
<evidence type="ECO:0000313" key="3">
    <source>
        <dbReference type="EMBL" id="WFD08862.1"/>
    </source>
</evidence>
<dbReference type="PANTHER" id="PTHR42880">
    <property type="entry name" value="HOMOCITRATE SYNTHASE"/>
    <property type="match status" value="1"/>
</dbReference>
<dbReference type="CDD" id="cd07947">
    <property type="entry name" value="DRE_TIM_Re_CS"/>
    <property type="match status" value="1"/>
</dbReference>
<dbReference type="PANTHER" id="PTHR42880:SF1">
    <property type="entry name" value="ISOPROPYLMALATE_HOMOCITRATE_CITRAMALATE SYNTHASE FAMILY PROTEIN"/>
    <property type="match status" value="1"/>
</dbReference>
<accession>A0ABY8EBH3</accession>
<dbReference type="Proteomes" id="UP001222800">
    <property type="component" value="Chromosome"/>
</dbReference>
<dbReference type="Pfam" id="PF00682">
    <property type="entry name" value="HMGL-like"/>
    <property type="match status" value="1"/>
</dbReference>
<gene>
    <name evidence="3" type="ORF">P4S50_10710</name>
</gene>
<dbReference type="InterPro" id="IPR013785">
    <property type="entry name" value="Aldolase_TIM"/>
</dbReference>
<sequence length="448" mass="51133">MKSSIVNLSNSNYFKNVFPYSKIPRVEFNNILLPMELPNDIWVTDTTFRDGQQSMSSFSVDQILRLYDYLHKIDNGSGIIRQSEFFLYSKKDRKAVSKCMDRGYSFPEITSWIRAKKEDLKLVKEMEIKETGMLMSCSDYHIFKKLKTTRENALNMYLDIAREAIENGIVPRCHLEDITRADFYGFVVPLVRSLMDLSKESGVEVKIRACDTLGLGISYTGTSLPRSIPAIIHGLRNECNVSSKSIEWHGHNDFYSVVTNSVAAWMYGASSINTTLFGIGERTGNCPIEAMLVAYGQLKGDIKNMNLKILSEVSEYFQKEMDYDIHPQTPFVGSEFNVTKAGIHADGILKDVEIYNSFDTEKILNRPIVVSVNQYSGVAGIAAWINTYFRLSEGQKISKSDERIYPIKRWVDDQYAGGRTTVIRNEELKKITYMYLPHIEKIEKTEAV</sequence>
<proteinExistence type="predicted"/>
<keyword evidence="4" id="KW-1185">Reference proteome</keyword>
<keyword evidence="1" id="KW-0808">Transferase</keyword>
<protein>
    <submittedName>
        <fullName evidence="3">2-isopropylmalate synthase</fullName>
    </submittedName>
</protein>
<dbReference type="InterPro" id="IPR000891">
    <property type="entry name" value="PYR_CT"/>
</dbReference>
<feature type="domain" description="Pyruvate carboxyltransferase" evidence="2">
    <location>
        <begin position="41"/>
        <end position="311"/>
    </location>
</feature>
<reference evidence="3 4" key="1">
    <citation type="submission" date="2023-03" db="EMBL/GenBank/DDBJ databases">
        <title>Complete genome sequence of Tepidibacter sp. SWIR-1, isolated from a deep-sea hydrothermal vent.</title>
        <authorList>
            <person name="Li X."/>
        </authorList>
    </citation>
    <scope>NUCLEOTIDE SEQUENCE [LARGE SCALE GENOMIC DNA]</scope>
    <source>
        <strain evidence="3 4">SWIR-1</strain>
    </source>
</reference>
<organism evidence="3 4">
    <name type="scientific">Tepidibacter hydrothermalis</name>
    <dbReference type="NCBI Taxonomy" id="3036126"/>
    <lineage>
        <taxon>Bacteria</taxon>
        <taxon>Bacillati</taxon>
        <taxon>Bacillota</taxon>
        <taxon>Clostridia</taxon>
        <taxon>Peptostreptococcales</taxon>
        <taxon>Peptostreptococcaceae</taxon>
        <taxon>Tepidibacter</taxon>
    </lineage>
</organism>
<evidence type="ECO:0000313" key="4">
    <source>
        <dbReference type="Proteomes" id="UP001222800"/>
    </source>
</evidence>